<feature type="compositionally biased region" description="Polar residues" evidence="1">
    <location>
        <begin position="86"/>
        <end position="95"/>
    </location>
</feature>
<comment type="caution">
    <text evidence="2">The sequence shown here is derived from an EMBL/GenBank/DDBJ whole genome shotgun (WGS) entry which is preliminary data.</text>
</comment>
<proteinExistence type="predicted"/>
<protein>
    <submittedName>
        <fullName evidence="2">Uncharacterized protein</fullName>
    </submittedName>
</protein>
<dbReference type="AlphaFoldDB" id="A0AAN9FC24"/>
<dbReference type="EMBL" id="JAYWIO010000003">
    <property type="protein sequence ID" value="KAK7273807.1"/>
    <property type="molecule type" value="Genomic_DNA"/>
</dbReference>
<evidence type="ECO:0000313" key="3">
    <source>
        <dbReference type="Proteomes" id="UP001372338"/>
    </source>
</evidence>
<dbReference type="Proteomes" id="UP001372338">
    <property type="component" value="Unassembled WGS sequence"/>
</dbReference>
<keyword evidence="3" id="KW-1185">Reference proteome</keyword>
<accession>A0AAN9FC24</accession>
<reference evidence="2 3" key="1">
    <citation type="submission" date="2024-01" db="EMBL/GenBank/DDBJ databases">
        <title>The genomes of 5 underutilized Papilionoideae crops provide insights into root nodulation and disease resistanc.</title>
        <authorList>
            <person name="Yuan L."/>
        </authorList>
    </citation>
    <scope>NUCLEOTIDE SEQUENCE [LARGE SCALE GENOMIC DNA]</scope>
    <source>
        <strain evidence="2">ZHUSHIDOU_FW_LH</strain>
        <tissue evidence="2">Leaf</tissue>
    </source>
</reference>
<evidence type="ECO:0000313" key="2">
    <source>
        <dbReference type="EMBL" id="KAK7273807.1"/>
    </source>
</evidence>
<evidence type="ECO:0000256" key="1">
    <source>
        <dbReference type="SAM" id="MobiDB-lite"/>
    </source>
</evidence>
<name>A0AAN9FC24_CROPI</name>
<gene>
    <name evidence="2" type="ORF">RIF29_14870</name>
</gene>
<sequence>MCRKDKKDQVDKGILPADRVVDYELHPIVVEARNALVIHQTGEDHEVIKEPTAKQNEEEWHTVMTRKKAAQMKKDGTGVLNKGVGSDNNLSTSNG</sequence>
<feature type="region of interest" description="Disordered" evidence="1">
    <location>
        <begin position="66"/>
        <end position="95"/>
    </location>
</feature>
<organism evidence="2 3">
    <name type="scientific">Crotalaria pallida</name>
    <name type="common">Smooth rattlebox</name>
    <name type="synonym">Crotalaria striata</name>
    <dbReference type="NCBI Taxonomy" id="3830"/>
    <lineage>
        <taxon>Eukaryota</taxon>
        <taxon>Viridiplantae</taxon>
        <taxon>Streptophyta</taxon>
        <taxon>Embryophyta</taxon>
        <taxon>Tracheophyta</taxon>
        <taxon>Spermatophyta</taxon>
        <taxon>Magnoliopsida</taxon>
        <taxon>eudicotyledons</taxon>
        <taxon>Gunneridae</taxon>
        <taxon>Pentapetalae</taxon>
        <taxon>rosids</taxon>
        <taxon>fabids</taxon>
        <taxon>Fabales</taxon>
        <taxon>Fabaceae</taxon>
        <taxon>Papilionoideae</taxon>
        <taxon>50 kb inversion clade</taxon>
        <taxon>genistoids sensu lato</taxon>
        <taxon>core genistoids</taxon>
        <taxon>Crotalarieae</taxon>
        <taxon>Crotalaria</taxon>
    </lineage>
</organism>